<dbReference type="Gene3D" id="1.20.120.520">
    <property type="entry name" value="nmb1532 protein domain like"/>
    <property type="match status" value="1"/>
</dbReference>
<dbReference type="OrthoDB" id="7349010at2"/>
<keyword evidence="3" id="KW-1185">Reference proteome</keyword>
<organism evidence="2 3">
    <name type="scientific">Kushneria avicenniae</name>
    <dbReference type="NCBI Taxonomy" id="402385"/>
    <lineage>
        <taxon>Bacteria</taxon>
        <taxon>Pseudomonadati</taxon>
        <taxon>Pseudomonadota</taxon>
        <taxon>Gammaproteobacteria</taxon>
        <taxon>Oceanospirillales</taxon>
        <taxon>Halomonadaceae</taxon>
        <taxon>Kushneria</taxon>
    </lineage>
</organism>
<feature type="domain" description="Hemerythrin-like" evidence="1">
    <location>
        <begin position="5"/>
        <end position="137"/>
    </location>
</feature>
<dbReference type="AlphaFoldDB" id="A0A1I1IH98"/>
<dbReference type="InterPro" id="IPR012312">
    <property type="entry name" value="Hemerythrin-like"/>
</dbReference>
<protein>
    <submittedName>
        <fullName evidence="2">Hemerythrin-like domain-containing protein</fullName>
    </submittedName>
</protein>
<accession>A0A1I1IH98</accession>
<gene>
    <name evidence="2" type="ORF">SAMN05421848_1241</name>
</gene>
<evidence type="ECO:0000259" key="1">
    <source>
        <dbReference type="Pfam" id="PF01814"/>
    </source>
</evidence>
<evidence type="ECO:0000313" key="3">
    <source>
        <dbReference type="Proteomes" id="UP000199046"/>
    </source>
</evidence>
<proteinExistence type="predicted"/>
<name>A0A1I1IH98_9GAMM</name>
<dbReference type="Pfam" id="PF01814">
    <property type="entry name" value="Hemerythrin"/>
    <property type="match status" value="1"/>
</dbReference>
<dbReference type="RefSeq" id="WP_090131797.1">
    <property type="nucleotide sequence ID" value="NZ_FOLY01000002.1"/>
</dbReference>
<sequence>MLKLTQLRQDHAHMARLLHVLSLQHRYLVTGERPSFRLMREACDYIMDYMNDYIVPLETLCGNRLTERGAHTGQEICELAGEYRELRQRLRHLEDDLDNILMDAIMPMTLFGERLKTYLDAHRHVLRMEREHLFPLLDAGLDEDEYVELRDTLPLQARTQLARLQQEYPDLYAEFRNIRPAVA</sequence>
<evidence type="ECO:0000313" key="2">
    <source>
        <dbReference type="EMBL" id="SFC35699.1"/>
    </source>
</evidence>
<reference evidence="3" key="1">
    <citation type="submission" date="2016-10" db="EMBL/GenBank/DDBJ databases">
        <authorList>
            <person name="Varghese N."/>
            <person name="Submissions S."/>
        </authorList>
    </citation>
    <scope>NUCLEOTIDE SEQUENCE [LARGE SCALE GENOMIC DNA]</scope>
    <source>
        <strain evidence="3">DSM 23439</strain>
    </source>
</reference>
<dbReference type="EMBL" id="FOLY01000002">
    <property type="protein sequence ID" value="SFC35699.1"/>
    <property type="molecule type" value="Genomic_DNA"/>
</dbReference>
<dbReference type="Proteomes" id="UP000199046">
    <property type="component" value="Unassembled WGS sequence"/>
</dbReference>